<gene>
    <name evidence="2" type="ORF">MFLAVUS_007971</name>
</gene>
<dbReference type="Proteomes" id="UP001473302">
    <property type="component" value="Unassembled WGS sequence"/>
</dbReference>
<evidence type="ECO:0000313" key="3">
    <source>
        <dbReference type="Proteomes" id="UP001473302"/>
    </source>
</evidence>
<feature type="region of interest" description="Disordered" evidence="1">
    <location>
        <begin position="427"/>
        <end position="450"/>
    </location>
</feature>
<reference evidence="2 3" key="1">
    <citation type="submission" date="2024-04" db="EMBL/GenBank/DDBJ databases">
        <title>genome sequences of Mucor flavus KT1a and Helicostylum pulchrum KT1b strains isolated from the surface of a dry-aged beef.</title>
        <authorList>
            <person name="Toyotome T."/>
            <person name="Hosono M."/>
            <person name="Torimaru M."/>
            <person name="Fukuda K."/>
            <person name="Mikami N."/>
        </authorList>
    </citation>
    <scope>NUCLEOTIDE SEQUENCE [LARGE SCALE GENOMIC DNA]</scope>
    <source>
        <strain evidence="2 3">KT1a</strain>
    </source>
</reference>
<sequence length="450" mass="51927">MDILQYYSEGNKKFHFSTFVADLKDDIVTQSLEVDVAGDDDWKALKEAWFSILKRFKTRNADVEIQMDLFRVDWSDLMMQRKAFVIVITLRNNKKRVSEEIYNHADSIGSTMSRSLPNGCGSSNMQAKLHKGFKQARANPLLTVFNETDYNRFKAEFTTKIPISTSVGNTSKSYLARVEGTENKKQMIKLIKEEVMAVGDTEGSQRKLWVLKVMKLFYVTLTSSDFANEDSYLYFVLSPIFKNLLLNNPRNCLIFGEANLKAKAIEVNRYLDDDERRFSGPKIDLIIKDKKFDLEIMTVEVSGPPQKVNQTHFLEDRNKTAKNLKAMFKHVVSKMEVPSVTLIRKLKLYGLQFYKNKVFIYSLSKPCDYGYVFVKDFEFSVLGEFSILKQSIPTFFKNFPAISHLIESTHVVLDEIFSIDENQEVLEESSEDLSPHVSPRKKQKARAEEE</sequence>
<name>A0ABP9Z5V8_9FUNG</name>
<keyword evidence="3" id="KW-1185">Reference proteome</keyword>
<accession>A0ABP9Z5V8</accession>
<evidence type="ECO:0000256" key="1">
    <source>
        <dbReference type="SAM" id="MobiDB-lite"/>
    </source>
</evidence>
<comment type="caution">
    <text evidence="2">The sequence shown here is derived from an EMBL/GenBank/DDBJ whole genome shotgun (WGS) entry which is preliminary data.</text>
</comment>
<proteinExistence type="predicted"/>
<dbReference type="EMBL" id="BAABUK010000021">
    <property type="protein sequence ID" value="GAA5814474.1"/>
    <property type="molecule type" value="Genomic_DNA"/>
</dbReference>
<protein>
    <submittedName>
        <fullName evidence="2">Uncharacterized protein</fullName>
    </submittedName>
</protein>
<evidence type="ECO:0000313" key="2">
    <source>
        <dbReference type="EMBL" id="GAA5814474.1"/>
    </source>
</evidence>
<organism evidence="2 3">
    <name type="scientific">Mucor flavus</name>
    <dbReference type="NCBI Taxonomy" id="439312"/>
    <lineage>
        <taxon>Eukaryota</taxon>
        <taxon>Fungi</taxon>
        <taxon>Fungi incertae sedis</taxon>
        <taxon>Mucoromycota</taxon>
        <taxon>Mucoromycotina</taxon>
        <taxon>Mucoromycetes</taxon>
        <taxon>Mucorales</taxon>
        <taxon>Mucorineae</taxon>
        <taxon>Mucoraceae</taxon>
        <taxon>Mucor</taxon>
    </lineage>
</organism>